<evidence type="ECO:0000256" key="3">
    <source>
        <dbReference type="ARBA" id="ARBA00012438"/>
    </source>
</evidence>
<dbReference type="GO" id="GO:0005524">
    <property type="term" value="F:ATP binding"/>
    <property type="evidence" value="ECO:0007669"/>
    <property type="project" value="UniProtKB-KW"/>
</dbReference>
<accession>A0A9D1Z9A5</accession>
<dbReference type="GO" id="GO:0004673">
    <property type="term" value="F:protein histidine kinase activity"/>
    <property type="evidence" value="ECO:0007669"/>
    <property type="project" value="UniProtKB-EC"/>
</dbReference>
<dbReference type="Proteomes" id="UP000886824">
    <property type="component" value="Unassembled WGS sequence"/>
</dbReference>
<evidence type="ECO:0000256" key="7">
    <source>
        <dbReference type="ARBA" id="ARBA00022840"/>
    </source>
</evidence>
<dbReference type="EC" id="2.7.13.3" evidence="3"/>
<dbReference type="AlphaFoldDB" id="A0A9D1Z9A5"/>
<gene>
    <name evidence="10" type="ORF">H9826_10320</name>
</gene>
<dbReference type="InterPro" id="IPR036890">
    <property type="entry name" value="HATPase_C_sf"/>
</dbReference>
<sequence length="353" mass="38221">MSGDGWSERLFDGFPEPVLLLRERRVAYRNQAAAGRFPGLRAGDEMPEALRTLLGEARPPAAAAGEVNGWPCIASLQEMGGDTLVVLRSREGSAGRPGLEGLAHQLRRETATLSAALQRLDPTEEAPDEEKAKRYLSAANQGLYRIIRLADHLALSGGEEGQWTPQGLDLAGLCRETAEEVEGVCRMGGYDFTWALETAGLLTVGDDRLLRRMLLCLVSNAMKAAGQTGKLGLRLSVRGDRAVITVWNTGRDLEEKDVARMFGGDQAPSMDVKQGLGLGLEVVRRAAVLHGGTVLAESREGVTRCVVSLPIRRPEGGELLRTPRVDYSGGFPTVLVELSDVLPPELYRVEDLQ</sequence>
<dbReference type="SUPFAM" id="SSF55874">
    <property type="entry name" value="ATPase domain of HSP90 chaperone/DNA topoisomerase II/histidine kinase"/>
    <property type="match status" value="1"/>
</dbReference>
<keyword evidence="5" id="KW-0547">Nucleotide-binding</keyword>
<dbReference type="GO" id="GO:0007234">
    <property type="term" value="P:osmosensory signaling via phosphorelay pathway"/>
    <property type="evidence" value="ECO:0007669"/>
    <property type="project" value="TreeGrafter"/>
</dbReference>
<keyword evidence="6 10" id="KW-0418">Kinase</keyword>
<evidence type="ECO:0000313" key="10">
    <source>
        <dbReference type="EMBL" id="HIY74346.1"/>
    </source>
</evidence>
<keyword evidence="7" id="KW-0067">ATP-binding</keyword>
<dbReference type="GO" id="GO:0030295">
    <property type="term" value="F:protein kinase activator activity"/>
    <property type="evidence" value="ECO:0007669"/>
    <property type="project" value="TreeGrafter"/>
</dbReference>
<dbReference type="GO" id="GO:0000156">
    <property type="term" value="F:phosphorelay response regulator activity"/>
    <property type="evidence" value="ECO:0007669"/>
    <property type="project" value="TreeGrafter"/>
</dbReference>
<dbReference type="InterPro" id="IPR003594">
    <property type="entry name" value="HATPase_dom"/>
</dbReference>
<evidence type="ECO:0000256" key="5">
    <source>
        <dbReference type="ARBA" id="ARBA00022741"/>
    </source>
</evidence>
<dbReference type="InterPro" id="IPR005467">
    <property type="entry name" value="His_kinase_dom"/>
</dbReference>
<keyword evidence="4" id="KW-0808">Transferase</keyword>
<name>A0A9D1Z9A5_9FIRM</name>
<evidence type="ECO:0000259" key="9">
    <source>
        <dbReference type="PROSITE" id="PS50109"/>
    </source>
</evidence>
<reference evidence="10" key="1">
    <citation type="journal article" date="2021" name="PeerJ">
        <title>Extensive microbial diversity within the chicken gut microbiome revealed by metagenomics and culture.</title>
        <authorList>
            <person name="Gilroy R."/>
            <person name="Ravi A."/>
            <person name="Getino M."/>
            <person name="Pursley I."/>
            <person name="Horton D.L."/>
            <person name="Alikhan N.F."/>
            <person name="Baker D."/>
            <person name="Gharbi K."/>
            <person name="Hall N."/>
            <person name="Watson M."/>
            <person name="Adriaenssens E.M."/>
            <person name="Foster-Nyarko E."/>
            <person name="Jarju S."/>
            <person name="Secka A."/>
            <person name="Antonio M."/>
            <person name="Oren A."/>
            <person name="Chaudhuri R.R."/>
            <person name="La Ragione R."/>
            <person name="Hildebrand F."/>
            <person name="Pallen M.J."/>
        </authorList>
    </citation>
    <scope>NUCLEOTIDE SEQUENCE</scope>
    <source>
        <strain evidence="10">CHK33-7979</strain>
    </source>
</reference>
<evidence type="ECO:0000313" key="11">
    <source>
        <dbReference type="Proteomes" id="UP000886824"/>
    </source>
</evidence>
<dbReference type="PANTHER" id="PTHR42878:SF7">
    <property type="entry name" value="SENSOR HISTIDINE KINASE GLRK"/>
    <property type="match status" value="1"/>
</dbReference>
<feature type="domain" description="Histidine kinase" evidence="9">
    <location>
        <begin position="101"/>
        <end position="313"/>
    </location>
</feature>
<comment type="catalytic activity">
    <reaction evidence="1">
        <text>ATP + protein L-histidine = ADP + protein N-phospho-L-histidine.</text>
        <dbReference type="EC" id="2.7.13.3"/>
    </reaction>
</comment>
<evidence type="ECO:0000256" key="4">
    <source>
        <dbReference type="ARBA" id="ARBA00022679"/>
    </source>
</evidence>
<comment type="caution">
    <text evidence="10">The sequence shown here is derived from an EMBL/GenBank/DDBJ whole genome shotgun (WGS) entry which is preliminary data.</text>
</comment>
<evidence type="ECO:0000256" key="6">
    <source>
        <dbReference type="ARBA" id="ARBA00022777"/>
    </source>
</evidence>
<dbReference type="PANTHER" id="PTHR42878">
    <property type="entry name" value="TWO-COMPONENT HISTIDINE KINASE"/>
    <property type="match status" value="1"/>
</dbReference>
<dbReference type="Pfam" id="PF02518">
    <property type="entry name" value="HATPase_c"/>
    <property type="match status" value="1"/>
</dbReference>
<comment type="subcellular location">
    <subcellularLocation>
        <location evidence="2">Membrane</location>
    </subcellularLocation>
</comment>
<evidence type="ECO:0000256" key="2">
    <source>
        <dbReference type="ARBA" id="ARBA00004370"/>
    </source>
</evidence>
<protein>
    <recommendedName>
        <fullName evidence="3">histidine kinase</fullName>
        <ecNumber evidence="3">2.7.13.3</ecNumber>
    </recommendedName>
</protein>
<keyword evidence="8" id="KW-0902">Two-component regulatory system</keyword>
<evidence type="ECO:0000256" key="8">
    <source>
        <dbReference type="ARBA" id="ARBA00023012"/>
    </source>
</evidence>
<proteinExistence type="predicted"/>
<organism evidence="10 11">
    <name type="scientific">Candidatus Intestinimonas merdavium</name>
    <dbReference type="NCBI Taxonomy" id="2838622"/>
    <lineage>
        <taxon>Bacteria</taxon>
        <taxon>Bacillati</taxon>
        <taxon>Bacillota</taxon>
        <taxon>Clostridia</taxon>
        <taxon>Eubacteriales</taxon>
        <taxon>Intestinimonas</taxon>
    </lineage>
</organism>
<dbReference type="PROSITE" id="PS50109">
    <property type="entry name" value="HIS_KIN"/>
    <property type="match status" value="1"/>
</dbReference>
<dbReference type="EMBL" id="DXCX01000108">
    <property type="protein sequence ID" value="HIY74346.1"/>
    <property type="molecule type" value="Genomic_DNA"/>
</dbReference>
<dbReference type="InterPro" id="IPR050351">
    <property type="entry name" value="BphY/WalK/GraS-like"/>
</dbReference>
<reference evidence="10" key="2">
    <citation type="submission" date="2021-04" db="EMBL/GenBank/DDBJ databases">
        <authorList>
            <person name="Gilroy R."/>
        </authorList>
    </citation>
    <scope>NUCLEOTIDE SEQUENCE</scope>
    <source>
        <strain evidence="10">CHK33-7979</strain>
    </source>
</reference>
<evidence type="ECO:0000256" key="1">
    <source>
        <dbReference type="ARBA" id="ARBA00000085"/>
    </source>
</evidence>
<dbReference type="SMART" id="SM00387">
    <property type="entry name" value="HATPase_c"/>
    <property type="match status" value="1"/>
</dbReference>
<dbReference type="CDD" id="cd00075">
    <property type="entry name" value="HATPase"/>
    <property type="match status" value="1"/>
</dbReference>
<dbReference type="Gene3D" id="3.30.565.10">
    <property type="entry name" value="Histidine kinase-like ATPase, C-terminal domain"/>
    <property type="match status" value="1"/>
</dbReference>